<accession>A0A9N9D0C2</accession>
<dbReference type="OrthoDB" id="6500128at2759"/>
<comment type="subcellular location">
    <subcellularLocation>
        <location evidence="1">Membrane</location>
        <topology evidence="1">Multi-pass membrane protein</topology>
    </subcellularLocation>
</comment>
<dbReference type="GO" id="GO:0140359">
    <property type="term" value="F:ABC-type transporter activity"/>
    <property type="evidence" value="ECO:0007669"/>
    <property type="project" value="InterPro"/>
</dbReference>
<dbReference type="Pfam" id="PF00664">
    <property type="entry name" value="ABC_membrane"/>
    <property type="match status" value="1"/>
</dbReference>
<dbReference type="EMBL" id="CAJVPJ010002336">
    <property type="protein sequence ID" value="CAG8618764.1"/>
    <property type="molecule type" value="Genomic_DNA"/>
</dbReference>
<evidence type="ECO:0000313" key="8">
    <source>
        <dbReference type="EMBL" id="CAG8618764.1"/>
    </source>
</evidence>
<evidence type="ECO:0000313" key="9">
    <source>
        <dbReference type="Proteomes" id="UP000789572"/>
    </source>
</evidence>
<dbReference type="InterPro" id="IPR039421">
    <property type="entry name" value="Type_1_exporter"/>
</dbReference>
<proteinExistence type="predicted"/>
<dbReference type="PANTHER" id="PTHR24221:SF402">
    <property type="entry name" value="IRON-SULFUR CLUSTERS TRANSPORTER ABCB7, MITOCHONDRIAL"/>
    <property type="match status" value="1"/>
</dbReference>
<reference evidence="8" key="1">
    <citation type="submission" date="2021-06" db="EMBL/GenBank/DDBJ databases">
        <authorList>
            <person name="Kallberg Y."/>
            <person name="Tangrot J."/>
            <person name="Rosling A."/>
        </authorList>
    </citation>
    <scope>NUCLEOTIDE SEQUENCE</scope>
    <source>
        <strain evidence="8">IA702</strain>
    </source>
</reference>
<dbReference type="InterPro" id="IPR036640">
    <property type="entry name" value="ABC1_TM_sf"/>
</dbReference>
<evidence type="ECO:0000256" key="6">
    <source>
        <dbReference type="ARBA" id="ARBA00023136"/>
    </source>
</evidence>
<dbReference type="GO" id="GO:0005743">
    <property type="term" value="C:mitochondrial inner membrane"/>
    <property type="evidence" value="ECO:0007669"/>
    <property type="project" value="TreeGrafter"/>
</dbReference>
<evidence type="ECO:0000256" key="4">
    <source>
        <dbReference type="ARBA" id="ARBA00022967"/>
    </source>
</evidence>
<evidence type="ECO:0000256" key="1">
    <source>
        <dbReference type="ARBA" id="ARBA00004141"/>
    </source>
</evidence>
<comment type="caution">
    <text evidence="8">The sequence shown here is derived from an EMBL/GenBank/DDBJ whole genome shotgun (WGS) entry which is preliminary data.</text>
</comment>
<name>A0A9N9D0C2_9GLOM</name>
<sequence length="106" mass="11485">MDTAQLGTVATVAGGMILAYGLARIGATVFQELRNAVFANVAQRAIRRVAKNVFYHLLKLDLNFHLSRQTGGLSRAIDRGTKGISFLLSSLVFHVLPTVLEISLVC</sequence>
<dbReference type="Proteomes" id="UP000789572">
    <property type="component" value="Unassembled WGS sequence"/>
</dbReference>
<protein>
    <submittedName>
        <fullName evidence="8">4745_t:CDS:1</fullName>
    </submittedName>
</protein>
<dbReference type="SUPFAM" id="SSF90123">
    <property type="entry name" value="ABC transporter transmembrane region"/>
    <property type="match status" value="1"/>
</dbReference>
<keyword evidence="9" id="KW-1185">Reference proteome</keyword>
<feature type="domain" description="ABC transmembrane type-1" evidence="7">
    <location>
        <begin position="1"/>
        <end position="106"/>
    </location>
</feature>
<gene>
    <name evidence="8" type="ORF">POCULU_LOCUS8315</name>
</gene>
<keyword evidence="3" id="KW-0812">Transmembrane</keyword>
<keyword evidence="2" id="KW-0813">Transport</keyword>
<evidence type="ECO:0000256" key="3">
    <source>
        <dbReference type="ARBA" id="ARBA00022692"/>
    </source>
</evidence>
<dbReference type="GO" id="GO:0005524">
    <property type="term" value="F:ATP binding"/>
    <property type="evidence" value="ECO:0007669"/>
    <property type="project" value="InterPro"/>
</dbReference>
<dbReference type="PANTHER" id="PTHR24221">
    <property type="entry name" value="ATP-BINDING CASSETTE SUB-FAMILY B"/>
    <property type="match status" value="1"/>
</dbReference>
<dbReference type="InterPro" id="IPR011527">
    <property type="entry name" value="ABC1_TM_dom"/>
</dbReference>
<dbReference type="GO" id="GO:0006879">
    <property type="term" value="P:intracellular iron ion homeostasis"/>
    <property type="evidence" value="ECO:0007669"/>
    <property type="project" value="TreeGrafter"/>
</dbReference>
<dbReference type="PROSITE" id="PS50929">
    <property type="entry name" value="ABC_TM1F"/>
    <property type="match status" value="1"/>
</dbReference>
<evidence type="ECO:0000259" key="7">
    <source>
        <dbReference type="PROSITE" id="PS50929"/>
    </source>
</evidence>
<evidence type="ECO:0000256" key="5">
    <source>
        <dbReference type="ARBA" id="ARBA00022989"/>
    </source>
</evidence>
<keyword evidence="5" id="KW-1133">Transmembrane helix</keyword>
<dbReference type="Gene3D" id="1.20.1560.10">
    <property type="entry name" value="ABC transporter type 1, transmembrane domain"/>
    <property type="match status" value="1"/>
</dbReference>
<dbReference type="AlphaFoldDB" id="A0A9N9D0C2"/>
<evidence type="ECO:0000256" key="2">
    <source>
        <dbReference type="ARBA" id="ARBA00022448"/>
    </source>
</evidence>
<feature type="non-terminal residue" evidence="8">
    <location>
        <position position="1"/>
    </location>
</feature>
<keyword evidence="6" id="KW-0472">Membrane</keyword>
<keyword evidence="4" id="KW-1278">Translocase</keyword>
<organism evidence="8 9">
    <name type="scientific">Paraglomus occultum</name>
    <dbReference type="NCBI Taxonomy" id="144539"/>
    <lineage>
        <taxon>Eukaryota</taxon>
        <taxon>Fungi</taxon>
        <taxon>Fungi incertae sedis</taxon>
        <taxon>Mucoromycota</taxon>
        <taxon>Glomeromycotina</taxon>
        <taxon>Glomeromycetes</taxon>
        <taxon>Paraglomerales</taxon>
        <taxon>Paraglomeraceae</taxon>
        <taxon>Paraglomus</taxon>
    </lineage>
</organism>